<accession>X1IR30</accession>
<organism evidence="1">
    <name type="scientific">marine sediment metagenome</name>
    <dbReference type="NCBI Taxonomy" id="412755"/>
    <lineage>
        <taxon>unclassified sequences</taxon>
        <taxon>metagenomes</taxon>
        <taxon>ecological metagenomes</taxon>
    </lineage>
</organism>
<proteinExistence type="predicted"/>
<protein>
    <submittedName>
        <fullName evidence="1">Uncharacterized protein</fullName>
    </submittedName>
</protein>
<feature type="non-terminal residue" evidence="1">
    <location>
        <position position="1"/>
    </location>
</feature>
<reference evidence="1" key="1">
    <citation type="journal article" date="2014" name="Front. Microbiol.">
        <title>High frequency of phylogenetically diverse reductive dehalogenase-homologous genes in deep subseafloor sedimentary metagenomes.</title>
        <authorList>
            <person name="Kawai M."/>
            <person name="Futagami T."/>
            <person name="Toyoda A."/>
            <person name="Takaki Y."/>
            <person name="Nishi S."/>
            <person name="Hori S."/>
            <person name="Arai W."/>
            <person name="Tsubouchi T."/>
            <person name="Morono Y."/>
            <person name="Uchiyama I."/>
            <person name="Ito T."/>
            <person name="Fujiyama A."/>
            <person name="Inagaki F."/>
            <person name="Takami H."/>
        </authorList>
    </citation>
    <scope>NUCLEOTIDE SEQUENCE</scope>
    <source>
        <strain evidence="1">Expedition CK06-06</strain>
    </source>
</reference>
<name>X1IR30_9ZZZZ</name>
<evidence type="ECO:0000313" key="1">
    <source>
        <dbReference type="EMBL" id="GAH84172.1"/>
    </source>
</evidence>
<dbReference type="EMBL" id="BARU01038391">
    <property type="protein sequence ID" value="GAH84172.1"/>
    <property type="molecule type" value="Genomic_DNA"/>
</dbReference>
<comment type="caution">
    <text evidence="1">The sequence shown here is derived from an EMBL/GenBank/DDBJ whole genome shotgun (WGS) entry which is preliminary data.</text>
</comment>
<sequence>FPDMSSHFDFKGHKYKLPKGIKEAVESAMIMNDEIQDIDKKIDIKIKNGRIHCKSQGDIGWVETSSKLKHGKKEIHFSINPIFFSHILDHSTIMIVGEDRALFKAGNFKHLVSLF</sequence>
<gene>
    <name evidence="1" type="ORF">S03H2_59688</name>
</gene>
<dbReference type="AlphaFoldDB" id="X1IR30"/>